<dbReference type="RefSeq" id="WP_145198517.1">
    <property type="nucleotide sequence ID" value="NZ_CP036267.1"/>
</dbReference>
<dbReference type="Proteomes" id="UP000315724">
    <property type="component" value="Chromosome"/>
</dbReference>
<dbReference type="Gene3D" id="3.40.630.40">
    <property type="entry name" value="Zn-dependent exopeptidases"/>
    <property type="match status" value="1"/>
</dbReference>
<keyword evidence="1" id="KW-0378">Hydrolase</keyword>
<dbReference type="Pfam" id="PF05013">
    <property type="entry name" value="FGase"/>
    <property type="match status" value="1"/>
</dbReference>
<gene>
    <name evidence="1" type="ORF">Mal48_21460</name>
</gene>
<dbReference type="OrthoDB" id="9815326at2"/>
<dbReference type="AlphaFoldDB" id="A0A517QMN9"/>
<organism evidence="1 2">
    <name type="scientific">Thalassoglobus polymorphus</name>
    <dbReference type="NCBI Taxonomy" id="2527994"/>
    <lineage>
        <taxon>Bacteria</taxon>
        <taxon>Pseudomonadati</taxon>
        <taxon>Planctomycetota</taxon>
        <taxon>Planctomycetia</taxon>
        <taxon>Planctomycetales</taxon>
        <taxon>Planctomycetaceae</taxon>
        <taxon>Thalassoglobus</taxon>
    </lineage>
</organism>
<dbReference type="KEGG" id="tpol:Mal48_21460"/>
<protein>
    <submittedName>
        <fullName evidence="1">N-formylglutamate amidohydrolase</fullName>
    </submittedName>
</protein>
<dbReference type="SUPFAM" id="SSF53187">
    <property type="entry name" value="Zn-dependent exopeptidases"/>
    <property type="match status" value="1"/>
</dbReference>
<accession>A0A517QMN9</accession>
<name>A0A517QMN9_9PLAN</name>
<evidence type="ECO:0000313" key="1">
    <source>
        <dbReference type="EMBL" id="QDT32898.1"/>
    </source>
</evidence>
<dbReference type="GO" id="GO:0016787">
    <property type="term" value="F:hydrolase activity"/>
    <property type="evidence" value="ECO:0007669"/>
    <property type="project" value="UniProtKB-KW"/>
</dbReference>
<dbReference type="EMBL" id="CP036267">
    <property type="protein sequence ID" value="QDT32898.1"/>
    <property type="molecule type" value="Genomic_DNA"/>
</dbReference>
<proteinExistence type="predicted"/>
<keyword evidence="2" id="KW-1185">Reference proteome</keyword>
<sequence>MTLEQTSLSRQFLLTCEHGGNEIPSHYQPLFHAAGEVLQTHQGWDIGALNLARELQQTLQTPLIFSTTSRLLIDLNRSLSNPELLSSYSRALSEEERNRLIASEYTPFRDQVLQHIQSVPGSVQIVHVSVHSFTPVLNGVIRDTDVGILFDPCRPIESQLSRQWVQEIQSKLPGFQIHLNRPYLGTDDGFTTTLRSRFPEMRYVGIELEVNQKYLVNPDFASKIANVVCSTVARLKKAIL</sequence>
<reference evidence="1 2" key="1">
    <citation type="submission" date="2019-02" db="EMBL/GenBank/DDBJ databases">
        <title>Deep-cultivation of Planctomycetes and their phenomic and genomic characterization uncovers novel biology.</title>
        <authorList>
            <person name="Wiegand S."/>
            <person name="Jogler M."/>
            <person name="Boedeker C."/>
            <person name="Pinto D."/>
            <person name="Vollmers J."/>
            <person name="Rivas-Marin E."/>
            <person name="Kohn T."/>
            <person name="Peeters S.H."/>
            <person name="Heuer A."/>
            <person name="Rast P."/>
            <person name="Oberbeckmann S."/>
            <person name="Bunk B."/>
            <person name="Jeske O."/>
            <person name="Meyerdierks A."/>
            <person name="Storesund J.E."/>
            <person name="Kallscheuer N."/>
            <person name="Luecker S."/>
            <person name="Lage O.M."/>
            <person name="Pohl T."/>
            <person name="Merkel B.J."/>
            <person name="Hornburger P."/>
            <person name="Mueller R.-W."/>
            <person name="Bruemmer F."/>
            <person name="Labrenz M."/>
            <person name="Spormann A.M."/>
            <person name="Op den Camp H."/>
            <person name="Overmann J."/>
            <person name="Amann R."/>
            <person name="Jetten M.S.M."/>
            <person name="Mascher T."/>
            <person name="Medema M.H."/>
            <person name="Devos D.P."/>
            <person name="Kaster A.-K."/>
            <person name="Ovreas L."/>
            <person name="Rohde M."/>
            <person name="Galperin M.Y."/>
            <person name="Jogler C."/>
        </authorList>
    </citation>
    <scope>NUCLEOTIDE SEQUENCE [LARGE SCALE GENOMIC DNA]</scope>
    <source>
        <strain evidence="1 2">Mal48</strain>
    </source>
</reference>
<dbReference type="InterPro" id="IPR007709">
    <property type="entry name" value="N-FG_amidohydro"/>
</dbReference>
<evidence type="ECO:0000313" key="2">
    <source>
        <dbReference type="Proteomes" id="UP000315724"/>
    </source>
</evidence>